<feature type="signal peptide" evidence="1">
    <location>
        <begin position="1"/>
        <end position="31"/>
    </location>
</feature>
<evidence type="ECO:0000313" key="3">
    <source>
        <dbReference type="Proteomes" id="UP000008975"/>
    </source>
</evidence>
<dbReference type="KEGG" id="mts:MTES_3077"/>
<protein>
    <submittedName>
        <fullName evidence="2">Gentisate 1,2-dioxygenase</fullName>
    </submittedName>
</protein>
<feature type="chain" id="PRO_5003225661" evidence="1">
    <location>
        <begin position="32"/>
        <end position="163"/>
    </location>
</feature>
<name>E8NBI4_MICTS</name>
<dbReference type="STRING" id="979556.MTES_3077"/>
<proteinExistence type="predicted"/>
<reference evidence="2 3" key="1">
    <citation type="journal article" date="2011" name="J. Bacteriol.">
        <title>Genome sequence of Microbacterium testaceum StLB037, an N-acylhomoserine lactone-degrading bacterium isolated from potato leaves.</title>
        <authorList>
            <person name="Morohoshi T."/>
            <person name="Wang W.-Z."/>
            <person name="Someya N."/>
            <person name="Ikeda T."/>
        </authorList>
    </citation>
    <scope>NUCLEOTIDE SEQUENCE [LARGE SCALE GENOMIC DNA]</scope>
    <source>
        <strain evidence="2 3">StLB037</strain>
    </source>
</reference>
<evidence type="ECO:0000256" key="1">
    <source>
        <dbReference type="SAM" id="SignalP"/>
    </source>
</evidence>
<dbReference type="AlphaFoldDB" id="E8NBI4"/>
<dbReference type="EMBL" id="AP012052">
    <property type="protein sequence ID" value="BAJ76041.1"/>
    <property type="molecule type" value="Genomic_DNA"/>
</dbReference>
<dbReference type="RefSeq" id="WP_013586163.1">
    <property type="nucleotide sequence ID" value="NC_015125.1"/>
</dbReference>
<dbReference type="OrthoDB" id="9889118at2"/>
<gene>
    <name evidence="2" type="ordered locus">MTES_3077</name>
</gene>
<dbReference type="Proteomes" id="UP000008975">
    <property type="component" value="Chromosome"/>
</dbReference>
<evidence type="ECO:0000313" key="2">
    <source>
        <dbReference type="EMBL" id="BAJ76041.1"/>
    </source>
</evidence>
<organism evidence="2 3">
    <name type="scientific">Microbacterium testaceum (strain StLB037)</name>
    <dbReference type="NCBI Taxonomy" id="979556"/>
    <lineage>
        <taxon>Bacteria</taxon>
        <taxon>Bacillati</taxon>
        <taxon>Actinomycetota</taxon>
        <taxon>Actinomycetes</taxon>
        <taxon>Micrococcales</taxon>
        <taxon>Microbacteriaceae</taxon>
        <taxon>Microbacterium</taxon>
    </lineage>
</organism>
<dbReference type="HOGENOM" id="CLU_1793279_0_0_11"/>
<sequence>MKSKKRILTSVIAAAAAGLLGSTIVAAPASAAGELATANIGSQSAVTISNTWTDVNGDPFALTVTGNFSGHTANGAVLDSIQLCYSGPANSAILVSPYTRNAEGNIWESGPARQMIKGADTPAPCISYTVGKYYEAGSDDVVRVASRITGSTSKLETIAAFYR</sequence>
<reference key="2">
    <citation type="submission" date="2011-02" db="EMBL/GenBank/DDBJ databases">
        <title>Genome sequence of Microbacterium testaceum StLB037.</title>
        <authorList>
            <person name="Morohoshi T."/>
            <person name="Wang W.Z."/>
            <person name="Someya N."/>
            <person name="Ikeda T."/>
        </authorList>
    </citation>
    <scope>NUCLEOTIDE SEQUENCE</scope>
    <source>
        <strain>StLB037</strain>
    </source>
</reference>
<accession>E8NBI4</accession>
<keyword evidence="1" id="KW-0732">Signal</keyword>